<dbReference type="Proteomes" id="UP000244093">
    <property type="component" value="Unassembled WGS sequence"/>
</dbReference>
<dbReference type="AlphaFoldDB" id="A0A2R7Y1G0"/>
<dbReference type="EMBL" id="NBVN01000016">
    <property type="protein sequence ID" value="PUA31279.1"/>
    <property type="molecule type" value="Genomic_DNA"/>
</dbReference>
<proteinExistence type="predicted"/>
<reference evidence="1 2" key="1">
    <citation type="journal article" date="2018" name="Syst. Appl. Microbiol.">
        <title>A new symbiotic nanoarchaeote (Candidatus Nanoclepta minutus) and its host (Zestosphaera tikiterensis gen. nov., sp. nov.) from a New Zealand hot spring.</title>
        <authorList>
            <person name="St John E."/>
            <person name="Liu Y."/>
            <person name="Podar M."/>
            <person name="Stott M.B."/>
            <person name="Meneghin J."/>
            <person name="Chen Z."/>
            <person name="Lagutin K."/>
            <person name="Mitchell K."/>
            <person name="Reysenbach A.L."/>
        </authorList>
    </citation>
    <scope>NUCLEOTIDE SEQUENCE [LARGE SCALE GENOMIC DNA]</scope>
    <source>
        <strain evidence="1">NZ3</strain>
    </source>
</reference>
<accession>A0A2R7Y1G0</accession>
<protein>
    <submittedName>
        <fullName evidence="1">Uncharacterized protein</fullName>
    </submittedName>
</protein>
<gene>
    <name evidence="1" type="ORF">B7O98_09555</name>
</gene>
<sequence>MRERKKMWHIGLVVPIEWRSLILRRIDMKGYISVSDYLRSLIREDLEKAGLLEMKVGEVG</sequence>
<name>A0A2R7Y1G0_9CREN</name>
<evidence type="ECO:0000313" key="1">
    <source>
        <dbReference type="EMBL" id="PUA31279.1"/>
    </source>
</evidence>
<comment type="caution">
    <text evidence="1">The sequence shown here is derived from an EMBL/GenBank/DDBJ whole genome shotgun (WGS) entry which is preliminary data.</text>
</comment>
<evidence type="ECO:0000313" key="2">
    <source>
        <dbReference type="Proteomes" id="UP000244093"/>
    </source>
</evidence>
<organism evidence="1 2">
    <name type="scientific">Zestosphaera tikiterensis</name>
    <dbReference type="NCBI Taxonomy" id="1973259"/>
    <lineage>
        <taxon>Archaea</taxon>
        <taxon>Thermoproteota</taxon>
        <taxon>Thermoprotei</taxon>
        <taxon>Desulfurococcales</taxon>
        <taxon>Desulfurococcaceae</taxon>
        <taxon>Zestosphaera</taxon>
    </lineage>
</organism>